<dbReference type="RefSeq" id="WP_284241542.1">
    <property type="nucleotide sequence ID" value="NZ_BSSQ01000019.1"/>
</dbReference>
<keyword evidence="1" id="KW-0472">Membrane</keyword>
<feature type="transmembrane region" description="Helical" evidence="1">
    <location>
        <begin position="12"/>
        <end position="33"/>
    </location>
</feature>
<keyword evidence="3" id="KW-1185">Reference proteome</keyword>
<evidence type="ECO:0000313" key="3">
    <source>
        <dbReference type="Proteomes" id="UP001157114"/>
    </source>
</evidence>
<gene>
    <name evidence="2" type="ORF">MU1_51110</name>
</gene>
<keyword evidence="1" id="KW-0812">Transmembrane</keyword>
<evidence type="ECO:0000256" key="1">
    <source>
        <dbReference type="SAM" id="Phobius"/>
    </source>
</evidence>
<proteinExistence type="predicted"/>
<sequence>MNGRTRKLSIAGVMAVILVLLGLMFAGMIYLLFIKSDGLSRNEHYPTGYVYIELEASNGMKLHVLETNPSNVTLASIQNNVALSSYYGVNGGFFYQEALLSMAVVDGMPVNGPLGQYGSGEENTKYARGTLVWDGATDRLSVQVVRKRSELIVSDSARYWAQGGISMSLGQDSEWEKQAELEHAPYPDDNRFRSAAVFDREGKLYLIVSSTKGSLESFREAILETVGKGKLEEGIFLDGDGSSQLKSKEKVLTGDRRPVVQMIRLIK</sequence>
<dbReference type="EMBL" id="BSSQ01000019">
    <property type="protein sequence ID" value="GLX70765.1"/>
    <property type="molecule type" value="Genomic_DNA"/>
</dbReference>
<evidence type="ECO:0000313" key="2">
    <source>
        <dbReference type="EMBL" id="GLX70765.1"/>
    </source>
</evidence>
<name>A0ABQ6GL18_9BACL</name>
<keyword evidence="1" id="KW-1133">Transmembrane helix</keyword>
<comment type="caution">
    <text evidence="2">The sequence shown here is derived from an EMBL/GenBank/DDBJ whole genome shotgun (WGS) entry which is preliminary data.</text>
</comment>
<dbReference type="Proteomes" id="UP001157114">
    <property type="component" value="Unassembled WGS sequence"/>
</dbReference>
<reference evidence="2 3" key="1">
    <citation type="submission" date="2023-03" db="EMBL/GenBank/DDBJ databases">
        <title>Draft genome sequence of the bacteria which degrade cell wall of Tricholomamatutake.</title>
        <authorList>
            <person name="Konishi Y."/>
            <person name="Fukuta Y."/>
            <person name="Shirasaka N."/>
        </authorList>
    </citation>
    <scope>NUCLEOTIDE SEQUENCE [LARGE SCALE GENOMIC DNA]</scope>
    <source>
        <strain evidence="3">mu1</strain>
    </source>
</reference>
<evidence type="ECO:0008006" key="4">
    <source>
        <dbReference type="Google" id="ProtNLM"/>
    </source>
</evidence>
<organism evidence="2 3">
    <name type="scientific">Paenibacillus glycanilyticus</name>
    <dbReference type="NCBI Taxonomy" id="126569"/>
    <lineage>
        <taxon>Bacteria</taxon>
        <taxon>Bacillati</taxon>
        <taxon>Bacillota</taxon>
        <taxon>Bacilli</taxon>
        <taxon>Bacillales</taxon>
        <taxon>Paenibacillaceae</taxon>
        <taxon>Paenibacillus</taxon>
    </lineage>
</organism>
<protein>
    <recommendedName>
        <fullName evidence="4">Phosphodiester glycosidase domain-containing protein</fullName>
    </recommendedName>
</protein>
<accession>A0ABQ6GL18</accession>